<name>A0A7C9LP62_9DEIO</name>
<reference evidence="3 4" key="1">
    <citation type="submission" date="2019-12" db="EMBL/GenBank/DDBJ databases">
        <title>Deinococcus sp. HMF7620 Genome sequencing and assembly.</title>
        <authorList>
            <person name="Kang H."/>
            <person name="Kim H."/>
            <person name="Joh K."/>
        </authorList>
    </citation>
    <scope>NUCLEOTIDE SEQUENCE [LARGE SCALE GENOMIC DNA]</scope>
    <source>
        <strain evidence="3 4">HMF7620</strain>
    </source>
</reference>
<proteinExistence type="predicted"/>
<sequence length="201" mass="21878">MQELSQPRRMLMPTTKRPDPVAPALILTPQDRGQALKAWLKRKDIPVSDFAAAIGIGRATLNRYIAGTKDLATAEQSIADRLLQAMGISDGEAWTLLSIPEDNRRTFRSFRPPPLGHGTVTRTLSDIRLEEPLFGSVALPAGTLIRVSHEGPALEHSVVRLPDGRLYAASAGVIAEGEQLGYLVSAHFAIRLTDAEPLQDQ</sequence>
<organism evidence="3 4">
    <name type="scientific">Deinococcus arboris</name>
    <dbReference type="NCBI Taxonomy" id="2682977"/>
    <lineage>
        <taxon>Bacteria</taxon>
        <taxon>Thermotogati</taxon>
        <taxon>Deinococcota</taxon>
        <taxon>Deinococci</taxon>
        <taxon>Deinococcales</taxon>
        <taxon>Deinococcaceae</taxon>
        <taxon>Deinococcus</taxon>
    </lineage>
</organism>
<dbReference type="EMBL" id="WQLB01000031">
    <property type="protein sequence ID" value="MVN88597.1"/>
    <property type="molecule type" value="Genomic_DNA"/>
</dbReference>
<feature type="domain" description="HTH cro/C1-type" evidence="2">
    <location>
        <begin position="35"/>
        <end position="93"/>
    </location>
</feature>
<feature type="region of interest" description="Disordered" evidence="1">
    <location>
        <begin position="1"/>
        <end position="21"/>
    </location>
</feature>
<evidence type="ECO:0000259" key="2">
    <source>
        <dbReference type="SMART" id="SM00530"/>
    </source>
</evidence>
<dbReference type="AlphaFoldDB" id="A0A7C9LP62"/>
<dbReference type="CDD" id="cd00093">
    <property type="entry name" value="HTH_XRE"/>
    <property type="match status" value="1"/>
</dbReference>
<dbReference type="InterPro" id="IPR001387">
    <property type="entry name" value="Cro/C1-type_HTH"/>
</dbReference>
<protein>
    <submittedName>
        <fullName evidence="3">Helix-turn-helix domain-containing protein</fullName>
    </submittedName>
</protein>
<comment type="caution">
    <text evidence="3">The sequence shown here is derived from an EMBL/GenBank/DDBJ whole genome shotgun (WGS) entry which is preliminary data.</text>
</comment>
<dbReference type="InterPro" id="IPR010982">
    <property type="entry name" value="Lambda_DNA-bd_dom_sf"/>
</dbReference>
<evidence type="ECO:0000256" key="1">
    <source>
        <dbReference type="SAM" id="MobiDB-lite"/>
    </source>
</evidence>
<dbReference type="GO" id="GO:0003677">
    <property type="term" value="F:DNA binding"/>
    <property type="evidence" value="ECO:0007669"/>
    <property type="project" value="InterPro"/>
</dbReference>
<dbReference type="SMART" id="SM00530">
    <property type="entry name" value="HTH_XRE"/>
    <property type="match status" value="1"/>
</dbReference>
<keyword evidence="4" id="KW-1185">Reference proteome</keyword>
<dbReference type="Gene3D" id="1.10.260.40">
    <property type="entry name" value="lambda repressor-like DNA-binding domains"/>
    <property type="match status" value="1"/>
</dbReference>
<gene>
    <name evidence="3" type="ORF">GO986_17820</name>
</gene>
<dbReference type="Pfam" id="PF01381">
    <property type="entry name" value="HTH_3"/>
    <property type="match status" value="1"/>
</dbReference>
<accession>A0A7C9LP62</accession>
<evidence type="ECO:0000313" key="4">
    <source>
        <dbReference type="Proteomes" id="UP000483286"/>
    </source>
</evidence>
<evidence type="ECO:0000313" key="3">
    <source>
        <dbReference type="EMBL" id="MVN88597.1"/>
    </source>
</evidence>
<dbReference type="Proteomes" id="UP000483286">
    <property type="component" value="Unassembled WGS sequence"/>
</dbReference>
<dbReference type="SUPFAM" id="SSF47413">
    <property type="entry name" value="lambda repressor-like DNA-binding domains"/>
    <property type="match status" value="1"/>
</dbReference>